<reference evidence="1" key="1">
    <citation type="submission" date="2020-08" db="EMBL/GenBank/DDBJ databases">
        <title>Multicomponent nature underlies the extraordinary mechanical properties of spider dragline silk.</title>
        <authorList>
            <person name="Kono N."/>
            <person name="Nakamura H."/>
            <person name="Mori M."/>
            <person name="Yoshida Y."/>
            <person name="Ohtoshi R."/>
            <person name="Malay A.D."/>
            <person name="Moran D.A.P."/>
            <person name="Tomita M."/>
            <person name="Numata K."/>
            <person name="Arakawa K."/>
        </authorList>
    </citation>
    <scope>NUCLEOTIDE SEQUENCE</scope>
</reference>
<sequence length="94" mass="10835">MEIFFVDNASDSSEIRRISITTIIVKNKDDYCPRSEIGVRFIILLQLLIPNRLKGAYNIRISELNPVDYETSGHSSHDYTINFQSNNTNSVIIW</sequence>
<gene>
    <name evidence="1" type="ORF">NPIL_343061</name>
</gene>
<accession>A0A8X6P9V3</accession>
<organism evidence="1 2">
    <name type="scientific">Nephila pilipes</name>
    <name type="common">Giant wood spider</name>
    <name type="synonym">Nephila maculata</name>
    <dbReference type="NCBI Taxonomy" id="299642"/>
    <lineage>
        <taxon>Eukaryota</taxon>
        <taxon>Metazoa</taxon>
        <taxon>Ecdysozoa</taxon>
        <taxon>Arthropoda</taxon>
        <taxon>Chelicerata</taxon>
        <taxon>Arachnida</taxon>
        <taxon>Araneae</taxon>
        <taxon>Araneomorphae</taxon>
        <taxon>Entelegynae</taxon>
        <taxon>Araneoidea</taxon>
        <taxon>Nephilidae</taxon>
        <taxon>Nephila</taxon>
    </lineage>
</organism>
<evidence type="ECO:0000313" key="2">
    <source>
        <dbReference type="Proteomes" id="UP000887013"/>
    </source>
</evidence>
<dbReference type="Proteomes" id="UP000887013">
    <property type="component" value="Unassembled WGS sequence"/>
</dbReference>
<evidence type="ECO:0000313" key="1">
    <source>
        <dbReference type="EMBL" id="GFT53614.1"/>
    </source>
</evidence>
<dbReference type="AlphaFoldDB" id="A0A8X6P9V3"/>
<protein>
    <submittedName>
        <fullName evidence="1">Uncharacterized protein</fullName>
    </submittedName>
</protein>
<dbReference type="EMBL" id="BMAW01066129">
    <property type="protein sequence ID" value="GFT53614.1"/>
    <property type="molecule type" value="Genomic_DNA"/>
</dbReference>
<comment type="caution">
    <text evidence="1">The sequence shown here is derived from an EMBL/GenBank/DDBJ whole genome shotgun (WGS) entry which is preliminary data.</text>
</comment>
<keyword evidence="2" id="KW-1185">Reference proteome</keyword>
<name>A0A8X6P9V3_NEPPI</name>
<proteinExistence type="predicted"/>